<name>A0A6J7EUK1_9ZZZZ</name>
<reference evidence="1" key="1">
    <citation type="submission" date="2020-05" db="EMBL/GenBank/DDBJ databases">
        <authorList>
            <person name="Chiriac C."/>
            <person name="Salcher M."/>
            <person name="Ghai R."/>
            <person name="Kavagutti S V."/>
        </authorList>
    </citation>
    <scope>NUCLEOTIDE SEQUENCE</scope>
</reference>
<sequence>MTVNPIEVAVYEAGLRAAYAAGHYDGVQQAKTAAFEATCGWPVLDHDLEGLRAAIDELGQSPSR</sequence>
<accession>A0A6J7EUK1</accession>
<gene>
    <name evidence="1" type="ORF">UFOPK3402_02028</name>
</gene>
<organism evidence="1">
    <name type="scientific">freshwater metagenome</name>
    <dbReference type="NCBI Taxonomy" id="449393"/>
    <lineage>
        <taxon>unclassified sequences</taxon>
        <taxon>metagenomes</taxon>
        <taxon>ecological metagenomes</taxon>
    </lineage>
</organism>
<proteinExistence type="predicted"/>
<dbReference type="EMBL" id="CAFBLS010000343">
    <property type="protein sequence ID" value="CAB4887197.1"/>
    <property type="molecule type" value="Genomic_DNA"/>
</dbReference>
<dbReference type="AlphaFoldDB" id="A0A6J7EUK1"/>
<protein>
    <submittedName>
        <fullName evidence="1">Unannotated protein</fullName>
    </submittedName>
</protein>
<evidence type="ECO:0000313" key="1">
    <source>
        <dbReference type="EMBL" id="CAB4887197.1"/>
    </source>
</evidence>